<evidence type="ECO:0000256" key="4">
    <source>
        <dbReference type="ARBA" id="ARBA00022670"/>
    </source>
</evidence>
<dbReference type="InterPro" id="IPR008915">
    <property type="entry name" value="Peptidase_M50"/>
</dbReference>
<sequence>MLITILSFVFVFTILALAHELGHFYFARRAGIRVHEFGFGFGPRLFAVKRGDTVFSLNLVPILAFVRIAGADTEGSTDEDDRNTPENEKFYGKSIKDRFLSMVAGPVANLLVAFIVLTLVFAFVGVPKNITNEIGAITKKSAAEAAGLKIGDKVISIDGKKYASMDKIIEKIHKSSGKELTLGIERDGKEIFIKAAPQYNKRLKVGLIGFAPKPSYERVNPLMAIYYGGHQVVMMSVMTVSVLLMLFTGKVSLADLAGPVGIAQITGQYAQSGMLSLLHFLALLNVNIGILNLLPLPALDGGRIVFLAIEAVRKKAIDPALENKIHQWGLILLLGLMAVVTLNDLVRIFRS</sequence>
<comment type="similarity">
    <text evidence="3 11">Belongs to the peptidase M50B family.</text>
</comment>
<dbReference type="EMBL" id="MEUJ01000005">
    <property type="protein sequence ID" value="OGC39880.1"/>
    <property type="molecule type" value="Genomic_DNA"/>
</dbReference>
<dbReference type="PANTHER" id="PTHR42837">
    <property type="entry name" value="REGULATOR OF SIGMA-E PROTEASE RSEP"/>
    <property type="match status" value="1"/>
</dbReference>
<evidence type="ECO:0000259" key="12">
    <source>
        <dbReference type="PROSITE" id="PS50106"/>
    </source>
</evidence>
<dbReference type="InterPro" id="IPR041489">
    <property type="entry name" value="PDZ_6"/>
</dbReference>
<keyword evidence="5 11" id="KW-0812">Transmembrane</keyword>
<dbReference type="Proteomes" id="UP000179242">
    <property type="component" value="Unassembled WGS sequence"/>
</dbReference>
<feature type="transmembrane region" description="Helical" evidence="11">
    <location>
        <begin position="274"/>
        <end position="294"/>
    </location>
</feature>
<reference evidence="13 14" key="1">
    <citation type="journal article" date="2016" name="Nat. Commun.">
        <title>Thousands of microbial genomes shed light on interconnected biogeochemical processes in an aquifer system.</title>
        <authorList>
            <person name="Anantharaman K."/>
            <person name="Brown C.T."/>
            <person name="Hug L.A."/>
            <person name="Sharon I."/>
            <person name="Castelle C.J."/>
            <person name="Probst A.J."/>
            <person name="Thomas B.C."/>
            <person name="Singh A."/>
            <person name="Wilkins M.J."/>
            <person name="Karaoz U."/>
            <person name="Brodie E.L."/>
            <person name="Williams K.H."/>
            <person name="Hubbard S.S."/>
            <person name="Banfield J.F."/>
        </authorList>
    </citation>
    <scope>NUCLEOTIDE SEQUENCE [LARGE SCALE GENOMIC DNA]</scope>
</reference>
<comment type="subcellular location">
    <subcellularLocation>
        <location evidence="2">Membrane</location>
        <topology evidence="2">Multi-pass membrane protein</topology>
    </subcellularLocation>
</comment>
<dbReference type="GO" id="GO:0006508">
    <property type="term" value="P:proteolysis"/>
    <property type="evidence" value="ECO:0007669"/>
    <property type="project" value="UniProtKB-KW"/>
</dbReference>
<keyword evidence="10 11" id="KW-0472">Membrane</keyword>
<feature type="domain" description="PDZ" evidence="12">
    <location>
        <begin position="134"/>
        <end position="188"/>
    </location>
</feature>
<protein>
    <recommendedName>
        <fullName evidence="11">Zinc metalloprotease</fullName>
        <ecNumber evidence="11">3.4.24.-</ecNumber>
    </recommendedName>
</protein>
<evidence type="ECO:0000256" key="9">
    <source>
        <dbReference type="ARBA" id="ARBA00023049"/>
    </source>
</evidence>
<evidence type="ECO:0000256" key="1">
    <source>
        <dbReference type="ARBA" id="ARBA00001947"/>
    </source>
</evidence>
<evidence type="ECO:0000256" key="7">
    <source>
        <dbReference type="ARBA" id="ARBA00022833"/>
    </source>
</evidence>
<proteinExistence type="inferred from homology"/>
<evidence type="ECO:0000256" key="8">
    <source>
        <dbReference type="ARBA" id="ARBA00022989"/>
    </source>
</evidence>
<keyword evidence="6 11" id="KW-0378">Hydrolase</keyword>
<keyword evidence="7 11" id="KW-0862">Zinc</keyword>
<evidence type="ECO:0000256" key="11">
    <source>
        <dbReference type="RuleBase" id="RU362031"/>
    </source>
</evidence>
<keyword evidence="11" id="KW-0479">Metal-binding</keyword>
<dbReference type="CDD" id="cd23081">
    <property type="entry name" value="cpPDZ_EcRseP-like"/>
    <property type="match status" value="1"/>
</dbReference>
<keyword evidence="8 11" id="KW-1133">Transmembrane helix</keyword>
<evidence type="ECO:0000256" key="10">
    <source>
        <dbReference type="ARBA" id="ARBA00023136"/>
    </source>
</evidence>
<feature type="transmembrane region" description="Helical" evidence="11">
    <location>
        <begin position="325"/>
        <end position="346"/>
    </location>
</feature>
<feature type="transmembrane region" description="Helical" evidence="11">
    <location>
        <begin position="224"/>
        <end position="247"/>
    </location>
</feature>
<comment type="cofactor">
    <cofactor evidence="1 11">
        <name>Zn(2+)</name>
        <dbReference type="ChEBI" id="CHEBI:29105"/>
    </cofactor>
</comment>
<dbReference type="SMART" id="SM00228">
    <property type="entry name" value="PDZ"/>
    <property type="match status" value="1"/>
</dbReference>
<dbReference type="Pfam" id="PF17820">
    <property type="entry name" value="PDZ_6"/>
    <property type="match status" value="1"/>
</dbReference>
<accession>A0A1F4U4Y7</accession>
<dbReference type="GO" id="GO:0016020">
    <property type="term" value="C:membrane"/>
    <property type="evidence" value="ECO:0007669"/>
    <property type="project" value="UniProtKB-SubCell"/>
</dbReference>
<dbReference type="CDD" id="cd06163">
    <property type="entry name" value="S2P-M50_PDZ_RseP-like"/>
    <property type="match status" value="1"/>
</dbReference>
<name>A0A1F4U4Y7_UNCSA</name>
<dbReference type="Pfam" id="PF02163">
    <property type="entry name" value="Peptidase_M50"/>
    <property type="match status" value="1"/>
</dbReference>
<dbReference type="InterPro" id="IPR004387">
    <property type="entry name" value="Pept_M50_Zn"/>
</dbReference>
<dbReference type="PANTHER" id="PTHR42837:SF2">
    <property type="entry name" value="MEMBRANE METALLOPROTEASE ARASP2, CHLOROPLASTIC-RELATED"/>
    <property type="match status" value="1"/>
</dbReference>
<feature type="transmembrane region" description="Helical" evidence="11">
    <location>
        <begin position="6"/>
        <end position="26"/>
    </location>
</feature>
<dbReference type="NCBIfam" id="TIGR00054">
    <property type="entry name" value="RIP metalloprotease RseP"/>
    <property type="match status" value="1"/>
</dbReference>
<dbReference type="PROSITE" id="PS50106">
    <property type="entry name" value="PDZ"/>
    <property type="match status" value="1"/>
</dbReference>
<evidence type="ECO:0000313" key="14">
    <source>
        <dbReference type="Proteomes" id="UP000179242"/>
    </source>
</evidence>
<comment type="caution">
    <text evidence="13">The sequence shown here is derived from an EMBL/GenBank/DDBJ whole genome shotgun (WGS) entry which is preliminary data.</text>
</comment>
<dbReference type="InterPro" id="IPR001478">
    <property type="entry name" value="PDZ"/>
</dbReference>
<organism evidence="13 14">
    <name type="scientific">candidate division WOR-1 bacterium RIFOXYC2_FULL_46_14</name>
    <dbReference type="NCBI Taxonomy" id="1802587"/>
    <lineage>
        <taxon>Bacteria</taxon>
        <taxon>Bacillati</taxon>
        <taxon>Saganbacteria</taxon>
    </lineage>
</organism>
<dbReference type="InterPro" id="IPR036034">
    <property type="entry name" value="PDZ_sf"/>
</dbReference>
<evidence type="ECO:0000256" key="3">
    <source>
        <dbReference type="ARBA" id="ARBA00007931"/>
    </source>
</evidence>
<evidence type="ECO:0000256" key="5">
    <source>
        <dbReference type="ARBA" id="ARBA00022692"/>
    </source>
</evidence>
<dbReference type="EC" id="3.4.24.-" evidence="11"/>
<dbReference type="SUPFAM" id="SSF50156">
    <property type="entry name" value="PDZ domain-like"/>
    <property type="match status" value="1"/>
</dbReference>
<evidence type="ECO:0000256" key="6">
    <source>
        <dbReference type="ARBA" id="ARBA00022801"/>
    </source>
</evidence>
<dbReference type="AlphaFoldDB" id="A0A1F4U4Y7"/>
<dbReference type="GO" id="GO:0046872">
    <property type="term" value="F:metal ion binding"/>
    <property type="evidence" value="ECO:0007669"/>
    <property type="project" value="UniProtKB-KW"/>
</dbReference>
<evidence type="ECO:0000313" key="13">
    <source>
        <dbReference type="EMBL" id="OGC39880.1"/>
    </source>
</evidence>
<dbReference type="Gene3D" id="2.30.42.10">
    <property type="match status" value="1"/>
</dbReference>
<dbReference type="GO" id="GO:0004222">
    <property type="term" value="F:metalloendopeptidase activity"/>
    <property type="evidence" value="ECO:0007669"/>
    <property type="project" value="InterPro"/>
</dbReference>
<gene>
    <name evidence="13" type="ORF">A2438_05125</name>
</gene>
<feature type="transmembrane region" description="Helical" evidence="11">
    <location>
        <begin position="99"/>
        <end position="124"/>
    </location>
</feature>
<evidence type="ECO:0000256" key="2">
    <source>
        <dbReference type="ARBA" id="ARBA00004141"/>
    </source>
</evidence>
<keyword evidence="9 11" id="KW-0482">Metalloprotease</keyword>
<keyword evidence="4 13" id="KW-0645">Protease</keyword>